<dbReference type="Proteomes" id="UP000256763">
    <property type="component" value="Unassembled WGS sequence"/>
</dbReference>
<reference evidence="2" key="1">
    <citation type="submission" date="2017-05" db="EMBL/GenBank/DDBJ databases">
        <authorList>
            <person name="Sharma S."/>
            <person name="Sidhu C."/>
            <person name="Pinnaka A.K."/>
        </authorList>
    </citation>
    <scope>NUCLEOTIDE SEQUENCE [LARGE SCALE GENOMIC DNA]</scope>
    <source>
        <strain evidence="2">AK93</strain>
    </source>
</reference>
<dbReference type="EMBL" id="NFZW01000001">
    <property type="protein sequence ID" value="RFA39526.1"/>
    <property type="molecule type" value="Genomic_DNA"/>
</dbReference>
<dbReference type="AlphaFoldDB" id="A0A3E0X4Q6"/>
<gene>
    <name evidence="1" type="ORF">CAL65_01780</name>
</gene>
<evidence type="ECO:0008006" key="3">
    <source>
        <dbReference type="Google" id="ProtNLM"/>
    </source>
</evidence>
<dbReference type="OrthoDB" id="6903337at2"/>
<dbReference type="RefSeq" id="WP_116300509.1">
    <property type="nucleotide sequence ID" value="NZ_NFZV01000001.1"/>
</dbReference>
<protein>
    <recommendedName>
        <fullName evidence="3">KilA-N DNA-binding domain-containing protein</fullName>
    </recommendedName>
</protein>
<organism evidence="1 2">
    <name type="scientific">Alkalilimnicola ehrlichii</name>
    <dbReference type="NCBI Taxonomy" id="351052"/>
    <lineage>
        <taxon>Bacteria</taxon>
        <taxon>Pseudomonadati</taxon>
        <taxon>Pseudomonadota</taxon>
        <taxon>Gammaproteobacteria</taxon>
        <taxon>Chromatiales</taxon>
        <taxon>Ectothiorhodospiraceae</taxon>
        <taxon>Alkalilimnicola</taxon>
    </lineage>
</organism>
<accession>A0A3E0X4Q6</accession>
<name>A0A3E0X4Q6_9GAMM</name>
<evidence type="ECO:0000313" key="1">
    <source>
        <dbReference type="EMBL" id="RFA39526.1"/>
    </source>
</evidence>
<evidence type="ECO:0000313" key="2">
    <source>
        <dbReference type="Proteomes" id="UP000256763"/>
    </source>
</evidence>
<comment type="caution">
    <text evidence="1">The sequence shown here is derived from an EMBL/GenBank/DDBJ whole genome shotgun (WGS) entry which is preliminary data.</text>
</comment>
<sequence>MKPLLEPFVYRGCEVMSFKQLDLLNEAPKGSAFRAFKRRLPELIEDEHYFYLDPVRDADALGRLRERGLLYLGSPHAVLITRSGYRLLRE</sequence>
<keyword evidence="2" id="KW-1185">Reference proteome</keyword>
<proteinExistence type="predicted"/>